<evidence type="ECO:0000256" key="2">
    <source>
        <dbReference type="ARBA" id="ARBA00022448"/>
    </source>
</evidence>
<feature type="transmembrane region" description="Helical" evidence="8">
    <location>
        <begin position="344"/>
        <end position="363"/>
    </location>
</feature>
<feature type="transmembrane region" description="Helical" evidence="8">
    <location>
        <begin position="278"/>
        <end position="308"/>
    </location>
</feature>
<dbReference type="NCBIfam" id="NF003477">
    <property type="entry name" value="PRK05122.1"/>
    <property type="match status" value="1"/>
</dbReference>
<dbReference type="PANTHER" id="PTHR23517">
    <property type="entry name" value="RESISTANCE PROTEIN MDTM, PUTATIVE-RELATED-RELATED"/>
    <property type="match status" value="1"/>
</dbReference>
<proteinExistence type="inferred from homology"/>
<evidence type="ECO:0000256" key="1">
    <source>
        <dbReference type="ARBA" id="ARBA00004651"/>
    </source>
</evidence>
<dbReference type="CDD" id="cd17489">
    <property type="entry name" value="MFS_YfcJ_like"/>
    <property type="match status" value="1"/>
</dbReference>
<gene>
    <name evidence="10" type="ORF">ABH943_004535</name>
</gene>
<feature type="transmembrane region" description="Helical" evidence="8">
    <location>
        <begin position="179"/>
        <end position="201"/>
    </location>
</feature>
<organism evidence="10 11">
    <name type="scientific">Caballeronia udeis</name>
    <dbReference type="NCBI Taxonomy" id="1232866"/>
    <lineage>
        <taxon>Bacteria</taxon>
        <taxon>Pseudomonadati</taxon>
        <taxon>Pseudomonadota</taxon>
        <taxon>Betaproteobacteria</taxon>
        <taxon>Burkholderiales</taxon>
        <taxon>Burkholderiaceae</taxon>
        <taxon>Caballeronia</taxon>
    </lineage>
</organism>
<reference evidence="10 11" key="2">
    <citation type="submission" date="2024-11" db="EMBL/GenBank/DDBJ databases">
        <title>Using genomics to understand microbial adaptation to soil warming.</title>
        <authorList>
            <person name="Deangelis K.M. PhD."/>
        </authorList>
    </citation>
    <scope>NUCLEOTIDE SEQUENCE [LARGE SCALE GENOMIC DNA]</scope>
    <source>
        <strain evidence="10 11">GAS97</strain>
    </source>
</reference>
<dbReference type="Pfam" id="PF07690">
    <property type="entry name" value="MFS_1"/>
    <property type="match status" value="1"/>
</dbReference>
<protein>
    <recommendedName>
        <fullName evidence="8">Uncharacterized MFS-type transporter ABH943_004535</fullName>
    </recommendedName>
</protein>
<evidence type="ECO:0000256" key="3">
    <source>
        <dbReference type="ARBA" id="ARBA00022475"/>
    </source>
</evidence>
<sequence length="465" mass="48006">MLARRWPDANSSAAAQNPANPFPTSLRAILQLLKKRPASHGRLKPMGESRFFSDINPALTPMSTEAPLSRRADLAITGRIVAVVTFTFICYLTIGIPLAVLPGFVHTDLGYGSVMAGVAISVQYFATLASRPLAGRTADTIGPKQTVLYGLTACAISGVLLFSAALASQWHSVSLGLLIAGRLVLGFGESWVGTGAITWGIGRVGTGSSGRVISWNGIATYGALAIGAPLGVAMERSIGFASLGAFVIALGGLGYWLATRMEAVPIVHGERMSYRSVFFRVLPHGMGLALGSAGFGSIATFITLFYAAHNWPDAALSLTVFGTMFVGSRLLFANTIKVFGGFRVAIVSFAFECVGLLMLWLAADPAFALAGAALTGFGFALIFPALGVEAVGLVPPASRGAALSAYSVFLDLSLGVTGPLAGYVAGEFGFSSVYLFAAVASAAGVALTVALYMRTGRGLGGAATA</sequence>
<dbReference type="InterPro" id="IPR036259">
    <property type="entry name" value="MFS_trans_sf"/>
</dbReference>
<feature type="transmembrane region" description="Helical" evidence="8">
    <location>
        <begin position="314"/>
        <end position="332"/>
    </location>
</feature>
<dbReference type="HAMAP" id="MF_01118">
    <property type="entry name" value="MFS_YhhS"/>
    <property type="match status" value="1"/>
</dbReference>
<evidence type="ECO:0000256" key="6">
    <source>
        <dbReference type="ARBA" id="ARBA00022989"/>
    </source>
</evidence>
<evidence type="ECO:0000256" key="8">
    <source>
        <dbReference type="HAMAP-Rule" id="MF_01118"/>
    </source>
</evidence>
<comment type="caution">
    <text evidence="10">The sequence shown here is derived from an EMBL/GenBank/DDBJ whole genome shotgun (WGS) entry which is preliminary data.</text>
</comment>
<keyword evidence="6 8" id="KW-1133">Transmembrane helix</keyword>
<feature type="transmembrane region" description="Helical" evidence="8">
    <location>
        <begin position="432"/>
        <end position="453"/>
    </location>
</feature>
<feature type="transmembrane region" description="Helical" evidence="8">
    <location>
        <begin position="406"/>
        <end position="426"/>
    </location>
</feature>
<comment type="subcellular location">
    <subcellularLocation>
        <location evidence="8">Cell inner membrane</location>
        <topology evidence="8">Multi-pass membrane protein</topology>
    </subcellularLocation>
    <subcellularLocation>
        <location evidence="1">Cell membrane</location>
        <topology evidence="1">Multi-pass membrane protein</topology>
    </subcellularLocation>
</comment>
<keyword evidence="4 8" id="KW-0997">Cell inner membrane</keyword>
<dbReference type="InterPro" id="IPR023008">
    <property type="entry name" value="MFS_YhhS-like"/>
</dbReference>
<dbReference type="EMBL" id="JBIYDN010000014">
    <property type="protein sequence ID" value="MFK4444513.1"/>
    <property type="molecule type" value="Genomic_DNA"/>
</dbReference>
<comment type="similarity">
    <text evidence="8">Belongs to the major facilitator superfamily. YhhS family.</text>
</comment>
<evidence type="ECO:0000313" key="11">
    <source>
        <dbReference type="Proteomes" id="UP001620514"/>
    </source>
</evidence>
<keyword evidence="3 8" id="KW-1003">Cell membrane</keyword>
<name>A0ABW8MLG7_9BURK</name>
<dbReference type="SUPFAM" id="SSF103473">
    <property type="entry name" value="MFS general substrate transporter"/>
    <property type="match status" value="1"/>
</dbReference>
<feature type="transmembrane region" description="Helical" evidence="8">
    <location>
        <begin position="80"/>
        <end position="105"/>
    </location>
</feature>
<dbReference type="PANTHER" id="PTHR23517:SF13">
    <property type="entry name" value="MAJOR FACILITATOR SUPERFAMILY MFS_1"/>
    <property type="match status" value="1"/>
</dbReference>
<accession>A0ABW8MLG7</accession>
<dbReference type="InterPro" id="IPR050171">
    <property type="entry name" value="MFS_Transporters"/>
</dbReference>
<reference evidence="10 11" key="1">
    <citation type="submission" date="2024-10" db="EMBL/GenBank/DDBJ databases">
        <authorList>
            <person name="Deangelis K."/>
            <person name="Huntemann M."/>
            <person name="Clum A."/>
            <person name="Wang J."/>
            <person name="Palaniappan K."/>
            <person name="Ritter S."/>
            <person name="Chen I.-M."/>
            <person name="Stamatis D."/>
            <person name="Reddy T."/>
            <person name="O'Malley R."/>
            <person name="Daum C."/>
            <person name="Ng V."/>
            <person name="Ivanova N."/>
            <person name="Kyrpides N."/>
            <person name="Woyke T."/>
        </authorList>
    </citation>
    <scope>NUCLEOTIDE SEQUENCE [LARGE SCALE GENOMIC DNA]</scope>
    <source>
        <strain evidence="10 11">GAS97</strain>
    </source>
</reference>
<dbReference type="Proteomes" id="UP001620514">
    <property type="component" value="Unassembled WGS sequence"/>
</dbReference>
<feature type="region of interest" description="Disordered" evidence="9">
    <location>
        <begin position="1"/>
        <end position="20"/>
    </location>
</feature>
<keyword evidence="11" id="KW-1185">Reference proteome</keyword>
<dbReference type="InterPro" id="IPR011701">
    <property type="entry name" value="MFS"/>
</dbReference>
<feature type="transmembrane region" description="Helical" evidence="8">
    <location>
        <begin position="369"/>
        <end position="394"/>
    </location>
</feature>
<feature type="transmembrane region" description="Helical" evidence="8">
    <location>
        <begin position="238"/>
        <end position="258"/>
    </location>
</feature>
<keyword evidence="2 8" id="KW-0813">Transport</keyword>
<evidence type="ECO:0000256" key="9">
    <source>
        <dbReference type="SAM" id="MobiDB-lite"/>
    </source>
</evidence>
<feature type="transmembrane region" description="Helical" evidence="8">
    <location>
        <begin position="146"/>
        <end position="167"/>
    </location>
</feature>
<evidence type="ECO:0000313" key="10">
    <source>
        <dbReference type="EMBL" id="MFK4444513.1"/>
    </source>
</evidence>
<feature type="compositionally biased region" description="Low complexity" evidence="9">
    <location>
        <begin position="9"/>
        <end position="19"/>
    </location>
</feature>
<keyword evidence="7 8" id="KW-0472">Membrane</keyword>
<evidence type="ECO:0000256" key="7">
    <source>
        <dbReference type="ARBA" id="ARBA00023136"/>
    </source>
</evidence>
<evidence type="ECO:0000256" key="5">
    <source>
        <dbReference type="ARBA" id="ARBA00022692"/>
    </source>
</evidence>
<dbReference type="Gene3D" id="1.20.1250.20">
    <property type="entry name" value="MFS general substrate transporter like domains"/>
    <property type="match status" value="1"/>
</dbReference>
<keyword evidence="5 8" id="KW-0812">Transmembrane</keyword>
<dbReference type="NCBIfam" id="NF009048">
    <property type="entry name" value="PRK12382.1"/>
    <property type="match status" value="1"/>
</dbReference>
<feature type="transmembrane region" description="Helical" evidence="8">
    <location>
        <begin position="213"/>
        <end position="232"/>
    </location>
</feature>
<feature type="transmembrane region" description="Helical" evidence="8">
    <location>
        <begin position="111"/>
        <end position="134"/>
    </location>
</feature>
<evidence type="ECO:0000256" key="4">
    <source>
        <dbReference type="ARBA" id="ARBA00022519"/>
    </source>
</evidence>